<name>X0Y3G4_9ZZZZ</name>
<comment type="caution">
    <text evidence="1">The sequence shown here is derived from an EMBL/GenBank/DDBJ whole genome shotgun (WGS) entry which is preliminary data.</text>
</comment>
<evidence type="ECO:0000313" key="1">
    <source>
        <dbReference type="EMBL" id="GAG50270.1"/>
    </source>
</evidence>
<reference evidence="1" key="1">
    <citation type="journal article" date="2014" name="Front. Microbiol.">
        <title>High frequency of phylogenetically diverse reductive dehalogenase-homologous genes in deep subseafloor sedimentary metagenomes.</title>
        <authorList>
            <person name="Kawai M."/>
            <person name="Futagami T."/>
            <person name="Toyoda A."/>
            <person name="Takaki Y."/>
            <person name="Nishi S."/>
            <person name="Hori S."/>
            <person name="Arai W."/>
            <person name="Tsubouchi T."/>
            <person name="Morono Y."/>
            <person name="Uchiyama I."/>
            <person name="Ito T."/>
            <person name="Fujiyama A."/>
            <person name="Inagaki F."/>
            <person name="Takami H."/>
        </authorList>
    </citation>
    <scope>NUCLEOTIDE SEQUENCE</scope>
    <source>
        <strain evidence="1">Expedition CK06-06</strain>
    </source>
</reference>
<accession>X0Y3G4</accession>
<dbReference type="EMBL" id="BARS01055940">
    <property type="protein sequence ID" value="GAG50270.1"/>
    <property type="molecule type" value="Genomic_DNA"/>
</dbReference>
<protein>
    <submittedName>
        <fullName evidence="1">Uncharacterized protein</fullName>
    </submittedName>
</protein>
<organism evidence="1">
    <name type="scientific">marine sediment metagenome</name>
    <dbReference type="NCBI Taxonomy" id="412755"/>
    <lineage>
        <taxon>unclassified sequences</taxon>
        <taxon>metagenomes</taxon>
        <taxon>ecological metagenomes</taxon>
    </lineage>
</organism>
<feature type="non-terminal residue" evidence="1">
    <location>
        <position position="1"/>
    </location>
</feature>
<gene>
    <name evidence="1" type="ORF">S01H1_82505</name>
</gene>
<dbReference type="AlphaFoldDB" id="X0Y3G4"/>
<proteinExistence type="predicted"/>
<sequence>AQKSDVVVVNAYPQADQDIDWWGAQESVREGGTAVAVHHFAMGRALLHYRGEQMGAPWRRMQSYPQKRWPVEQAGNIIVYADRLSKRHMLAYSDKVEWLTDWASVLRRLMEIHGEEASVAVYPSGKLQFDSAKNPLSV</sequence>